<proteinExistence type="predicted"/>
<evidence type="ECO:0000313" key="2">
    <source>
        <dbReference type="EMBL" id="BCK82328.1"/>
    </source>
</evidence>
<name>A0A810Q1W4_9FIRM</name>
<dbReference type="RefSeq" id="WP_213540856.1">
    <property type="nucleotide sequence ID" value="NZ_AP023418.1"/>
</dbReference>
<keyword evidence="1" id="KW-0812">Transmembrane</keyword>
<organism evidence="2 3">
    <name type="scientific">Vescimonas coprocola</name>
    <dbReference type="NCBI Taxonomy" id="2714355"/>
    <lineage>
        <taxon>Bacteria</taxon>
        <taxon>Bacillati</taxon>
        <taxon>Bacillota</taxon>
        <taxon>Clostridia</taxon>
        <taxon>Eubacteriales</taxon>
        <taxon>Oscillospiraceae</taxon>
        <taxon>Vescimonas</taxon>
    </lineage>
</organism>
<keyword evidence="3" id="KW-1185">Reference proteome</keyword>
<sequence>MELMGDGLIAFLAAVGVSTILWLLAETLLRRHRPVAEAILVLPVRGDGATLERALRLTMEQRTTGETPILLADCGLDETGLRLAQGLTQRYSRVQLCPAEELENYLK</sequence>
<dbReference type="AlphaFoldDB" id="A0A810Q1W4"/>
<gene>
    <name evidence="2" type="ORF">MM50RIKEN_20910</name>
</gene>
<dbReference type="EMBL" id="AP023418">
    <property type="protein sequence ID" value="BCK82328.1"/>
    <property type="molecule type" value="Genomic_DNA"/>
</dbReference>
<feature type="transmembrane region" description="Helical" evidence="1">
    <location>
        <begin position="6"/>
        <end position="25"/>
    </location>
</feature>
<dbReference type="KEGG" id="vcop:MM50RIKEN_20910"/>
<dbReference type="Proteomes" id="UP000681035">
    <property type="component" value="Chromosome"/>
</dbReference>
<keyword evidence="1" id="KW-1133">Transmembrane helix</keyword>
<accession>A0A810Q1W4</accession>
<reference evidence="2" key="1">
    <citation type="submission" date="2020-09" db="EMBL/GenBank/DDBJ databases">
        <title>New species isolated from human feces.</title>
        <authorList>
            <person name="Kitahara M."/>
            <person name="Shigeno Y."/>
            <person name="Shime M."/>
            <person name="Matsumoto Y."/>
            <person name="Nakamura S."/>
            <person name="Motooka D."/>
            <person name="Fukuoka S."/>
            <person name="Nishikawa H."/>
            <person name="Benno Y."/>
        </authorList>
    </citation>
    <scope>NUCLEOTIDE SEQUENCE</scope>
    <source>
        <strain evidence="2">MM50</strain>
    </source>
</reference>
<keyword evidence="1" id="KW-0472">Membrane</keyword>
<protein>
    <submittedName>
        <fullName evidence="2">Uncharacterized protein</fullName>
    </submittedName>
</protein>
<evidence type="ECO:0000313" key="3">
    <source>
        <dbReference type="Proteomes" id="UP000681035"/>
    </source>
</evidence>
<evidence type="ECO:0000256" key="1">
    <source>
        <dbReference type="SAM" id="Phobius"/>
    </source>
</evidence>